<evidence type="ECO:0000256" key="2">
    <source>
        <dbReference type="ARBA" id="ARBA00022723"/>
    </source>
</evidence>
<evidence type="ECO:0000256" key="4">
    <source>
        <dbReference type="ARBA" id="ARBA00022763"/>
    </source>
</evidence>
<evidence type="ECO:0000256" key="7">
    <source>
        <dbReference type="ARBA" id="ARBA00022839"/>
    </source>
</evidence>
<comment type="domain">
    <text evidence="15">The N-terminal DNA-binding domain is a ssDNA-dependent ATPase and has ATP-dependent 3'-5' helicase function. This domain interacts with RecC.</text>
</comment>
<dbReference type="GO" id="GO:0005524">
    <property type="term" value="F:ATP binding"/>
    <property type="evidence" value="ECO:0007669"/>
    <property type="project" value="UniProtKB-UniRule"/>
</dbReference>
<dbReference type="GO" id="GO:0009338">
    <property type="term" value="C:exodeoxyribonuclease V complex"/>
    <property type="evidence" value="ECO:0007669"/>
    <property type="project" value="TreeGrafter"/>
</dbReference>
<comment type="domain">
    <text evidence="15">The C-terminal domain has nuclease activity and interacts with RecD. It interacts with RecA, facilitating its loading onto ssDNA.</text>
</comment>
<evidence type="ECO:0000256" key="14">
    <source>
        <dbReference type="ARBA" id="ARBA00048988"/>
    </source>
</evidence>
<dbReference type="PROSITE" id="PS51198">
    <property type="entry name" value="UVRD_HELICASE_ATP_BIND"/>
    <property type="match status" value="1"/>
</dbReference>
<evidence type="ECO:0000256" key="17">
    <source>
        <dbReference type="SAM" id="MobiDB-lite"/>
    </source>
</evidence>
<feature type="binding site" evidence="16">
    <location>
        <begin position="21"/>
        <end position="28"/>
    </location>
    <ligand>
        <name>ATP</name>
        <dbReference type="ChEBI" id="CHEBI:30616"/>
    </ligand>
</feature>
<dbReference type="PROSITE" id="PS51217">
    <property type="entry name" value="UVRD_HELICASE_CTER"/>
    <property type="match status" value="1"/>
</dbReference>
<reference evidence="20 21" key="1">
    <citation type="submission" date="2020-07" db="EMBL/GenBank/DDBJ databases">
        <title>Sequencing the genomes of 1000 actinobacteria strains.</title>
        <authorList>
            <person name="Klenk H.-P."/>
        </authorList>
    </citation>
    <scope>NUCLEOTIDE SEQUENCE [LARGE SCALE GENOMIC DNA]</scope>
    <source>
        <strain evidence="20 21">DSM 23819</strain>
    </source>
</reference>
<dbReference type="PANTHER" id="PTHR11070">
    <property type="entry name" value="UVRD / RECB / PCRA DNA HELICASE FAMILY MEMBER"/>
    <property type="match status" value="1"/>
</dbReference>
<evidence type="ECO:0000256" key="5">
    <source>
        <dbReference type="ARBA" id="ARBA00022801"/>
    </source>
</evidence>
<feature type="region of interest" description="Nuclease activity, interacts with RecD and RecA" evidence="15">
    <location>
        <begin position="780"/>
        <end position="1124"/>
    </location>
</feature>
<evidence type="ECO:0000256" key="13">
    <source>
        <dbReference type="ARBA" id="ARBA00034617"/>
    </source>
</evidence>
<keyword evidence="8 15" id="KW-0067">ATP-binding</keyword>
<comment type="similarity">
    <text evidence="15">Belongs to the helicase family. UvrD subfamily.</text>
</comment>
<evidence type="ECO:0000256" key="10">
    <source>
        <dbReference type="ARBA" id="ARBA00023125"/>
    </source>
</evidence>
<evidence type="ECO:0000256" key="16">
    <source>
        <dbReference type="PROSITE-ProRule" id="PRU00560"/>
    </source>
</evidence>
<keyword evidence="9 15" id="KW-0460">Magnesium</keyword>
<feature type="region of interest" description="DNA-binding and helicase activity, interacts with RecC" evidence="15">
    <location>
        <begin position="1"/>
        <end position="755"/>
    </location>
</feature>
<dbReference type="Proteomes" id="UP000540656">
    <property type="component" value="Unassembled WGS sequence"/>
</dbReference>
<dbReference type="InterPro" id="IPR014016">
    <property type="entry name" value="UvrD-like_ATP-bd"/>
</dbReference>
<dbReference type="InterPro" id="IPR011335">
    <property type="entry name" value="Restrct_endonuc-II-like"/>
</dbReference>
<dbReference type="InterPro" id="IPR004586">
    <property type="entry name" value="RecB"/>
</dbReference>
<feature type="binding site" evidence="15">
    <location>
        <position position="1015"/>
    </location>
    <ligand>
        <name>Mg(2+)</name>
        <dbReference type="ChEBI" id="CHEBI:18420"/>
    </ligand>
</feature>
<evidence type="ECO:0000256" key="1">
    <source>
        <dbReference type="ARBA" id="ARBA00022722"/>
    </source>
</evidence>
<feature type="compositionally biased region" description="Low complexity" evidence="17">
    <location>
        <begin position="833"/>
        <end position="845"/>
    </location>
</feature>
<gene>
    <name evidence="15" type="primary">recB</name>
    <name evidence="20" type="ORF">BJ980_002498</name>
</gene>
<evidence type="ECO:0000313" key="20">
    <source>
        <dbReference type="EMBL" id="NYG59575.1"/>
    </source>
</evidence>
<keyword evidence="3 15" id="KW-0547">Nucleotide-binding</keyword>
<feature type="domain" description="UvrD-like helicase ATP-binding" evidence="18">
    <location>
        <begin position="1"/>
        <end position="331"/>
    </location>
</feature>
<dbReference type="InterPro" id="IPR027417">
    <property type="entry name" value="P-loop_NTPase"/>
</dbReference>
<name>A0A7Y9S0A7_9ACTN</name>
<protein>
    <recommendedName>
        <fullName evidence="15">RecBCD enzyme subunit RecB</fullName>
        <ecNumber evidence="15">3.1.11.5</ecNumber>
        <ecNumber evidence="15">5.6.2.4</ecNumber>
    </recommendedName>
    <alternativeName>
        <fullName evidence="15">DNA 3'-5' helicase subunit RecB</fullName>
    </alternativeName>
    <alternativeName>
        <fullName evidence="15">Exonuclease V subunit RecB</fullName>
        <shortName evidence="15">ExoV subunit RecB</shortName>
    </alternativeName>
    <alternativeName>
        <fullName evidence="15">Helicase/nuclease RecBCD subunit RecB</fullName>
    </alternativeName>
</protein>
<comment type="catalytic activity">
    <reaction evidence="13 15">
        <text>Couples ATP hydrolysis with the unwinding of duplex DNA by translocating in the 3'-5' direction.</text>
        <dbReference type="EC" id="5.6.2.4"/>
    </reaction>
</comment>
<feature type="region of interest" description="Disordered" evidence="17">
    <location>
        <begin position="793"/>
        <end position="848"/>
    </location>
</feature>
<keyword evidence="5 15" id="KW-0378">Hydrolase</keyword>
<dbReference type="GO" id="GO:0008854">
    <property type="term" value="F:exodeoxyribonuclease V activity"/>
    <property type="evidence" value="ECO:0007669"/>
    <property type="project" value="UniProtKB-EC"/>
</dbReference>
<keyword evidence="10 15" id="KW-0238">DNA-binding</keyword>
<feature type="binding site" evidence="15">
    <location>
        <position position="864"/>
    </location>
    <ligand>
        <name>Mg(2+)</name>
        <dbReference type="ChEBI" id="CHEBI:18420"/>
    </ligand>
</feature>
<dbReference type="RefSeq" id="WP_179502609.1">
    <property type="nucleotide sequence ID" value="NZ_JACCAA010000001.1"/>
</dbReference>
<dbReference type="HAMAP" id="MF_01485">
    <property type="entry name" value="RecB"/>
    <property type="match status" value="1"/>
</dbReference>
<dbReference type="InterPro" id="IPR014017">
    <property type="entry name" value="DNA_helicase_UvrD-like_C"/>
</dbReference>
<comment type="catalytic activity">
    <reaction evidence="14 15">
        <text>ATP + H2O = ADP + phosphate + H(+)</text>
        <dbReference type="Rhea" id="RHEA:13065"/>
        <dbReference type="ChEBI" id="CHEBI:15377"/>
        <dbReference type="ChEBI" id="CHEBI:15378"/>
        <dbReference type="ChEBI" id="CHEBI:30616"/>
        <dbReference type="ChEBI" id="CHEBI:43474"/>
        <dbReference type="ChEBI" id="CHEBI:456216"/>
        <dbReference type="EC" id="5.6.2.4"/>
    </reaction>
</comment>
<organism evidence="20 21">
    <name type="scientific">Nocardioides daedukensis</name>
    <dbReference type="NCBI Taxonomy" id="634462"/>
    <lineage>
        <taxon>Bacteria</taxon>
        <taxon>Bacillati</taxon>
        <taxon>Actinomycetota</taxon>
        <taxon>Actinomycetes</taxon>
        <taxon>Propionibacteriales</taxon>
        <taxon>Nocardioidaceae</taxon>
        <taxon>Nocardioides</taxon>
    </lineage>
</organism>
<evidence type="ECO:0000259" key="18">
    <source>
        <dbReference type="PROSITE" id="PS51198"/>
    </source>
</evidence>
<dbReference type="Pfam" id="PF13361">
    <property type="entry name" value="UvrD_C"/>
    <property type="match status" value="1"/>
</dbReference>
<dbReference type="Gene3D" id="1.10.486.10">
    <property type="entry name" value="PCRA, domain 4"/>
    <property type="match status" value="1"/>
</dbReference>
<dbReference type="Pfam" id="PF00580">
    <property type="entry name" value="UvrD-helicase"/>
    <property type="match status" value="1"/>
</dbReference>
<dbReference type="InterPro" id="IPR000212">
    <property type="entry name" value="DNA_helicase_UvrD/REP"/>
</dbReference>
<dbReference type="SUPFAM" id="SSF52540">
    <property type="entry name" value="P-loop containing nucleoside triphosphate hydrolases"/>
    <property type="match status" value="1"/>
</dbReference>
<keyword evidence="6 15" id="KW-0347">Helicase</keyword>
<evidence type="ECO:0000256" key="9">
    <source>
        <dbReference type="ARBA" id="ARBA00022842"/>
    </source>
</evidence>
<accession>A0A7Y9S0A7</accession>
<dbReference type="EMBL" id="JACCAA010000001">
    <property type="protein sequence ID" value="NYG59575.1"/>
    <property type="molecule type" value="Genomic_DNA"/>
</dbReference>
<comment type="catalytic activity">
    <reaction evidence="15">
        <text>Exonucleolytic cleavage (in the presence of ATP) in either 5'- to 3'- or 3'- to 5'-direction to yield 5'-phosphooligonucleotides.</text>
        <dbReference type="EC" id="3.1.11.5"/>
    </reaction>
</comment>
<dbReference type="GO" id="GO:0003677">
    <property type="term" value="F:DNA binding"/>
    <property type="evidence" value="ECO:0007669"/>
    <property type="project" value="UniProtKB-UniRule"/>
</dbReference>
<comment type="caution">
    <text evidence="20">The sequence shown here is derived from an EMBL/GenBank/DDBJ whole genome shotgun (WGS) entry which is preliminary data.</text>
</comment>
<evidence type="ECO:0000256" key="6">
    <source>
        <dbReference type="ARBA" id="ARBA00022806"/>
    </source>
</evidence>
<dbReference type="Gene3D" id="3.90.320.10">
    <property type="match status" value="1"/>
</dbReference>
<evidence type="ECO:0000256" key="12">
    <source>
        <dbReference type="ARBA" id="ARBA00023235"/>
    </source>
</evidence>
<comment type="cofactor">
    <cofactor evidence="15">
        <name>Mg(2+)</name>
        <dbReference type="ChEBI" id="CHEBI:18420"/>
    </cofactor>
    <text evidence="15">Binds 1 Mg(2+) ion per subunit.</text>
</comment>
<dbReference type="EC" id="3.1.11.5" evidence="15"/>
<keyword evidence="1 15" id="KW-0540">Nuclease</keyword>
<evidence type="ECO:0000256" key="8">
    <source>
        <dbReference type="ARBA" id="ARBA00022840"/>
    </source>
</evidence>
<dbReference type="EC" id="5.6.2.4" evidence="15"/>
<dbReference type="SUPFAM" id="SSF52980">
    <property type="entry name" value="Restriction endonuclease-like"/>
    <property type="match status" value="1"/>
</dbReference>
<dbReference type="GO" id="GO:0000287">
    <property type="term" value="F:magnesium ion binding"/>
    <property type="evidence" value="ECO:0007669"/>
    <property type="project" value="UniProtKB-UniRule"/>
</dbReference>
<feature type="binding site" evidence="15">
    <location>
        <position position="998"/>
    </location>
    <ligand>
        <name>Mg(2+)</name>
        <dbReference type="ChEBI" id="CHEBI:18420"/>
    </ligand>
</feature>
<keyword evidence="2 15" id="KW-0479">Metal-binding</keyword>
<evidence type="ECO:0000259" key="19">
    <source>
        <dbReference type="PROSITE" id="PS51217"/>
    </source>
</evidence>
<dbReference type="PANTHER" id="PTHR11070:SF23">
    <property type="entry name" value="RECBCD ENZYME SUBUNIT RECB"/>
    <property type="match status" value="1"/>
</dbReference>
<keyword evidence="12 15" id="KW-0413">Isomerase</keyword>
<keyword evidence="11 15" id="KW-0234">DNA repair</keyword>
<dbReference type="AlphaFoldDB" id="A0A7Y9S0A7"/>
<evidence type="ECO:0000313" key="21">
    <source>
        <dbReference type="Proteomes" id="UP000540656"/>
    </source>
</evidence>
<feature type="active site" description="For nuclease activity" evidence="15">
    <location>
        <position position="1015"/>
    </location>
</feature>
<dbReference type="GO" id="GO:0000724">
    <property type="term" value="P:double-strand break repair via homologous recombination"/>
    <property type="evidence" value="ECO:0007669"/>
    <property type="project" value="UniProtKB-UniRule"/>
</dbReference>
<dbReference type="InterPro" id="IPR011604">
    <property type="entry name" value="PDDEXK-like_dom_sf"/>
</dbReference>
<evidence type="ECO:0000256" key="11">
    <source>
        <dbReference type="ARBA" id="ARBA00023204"/>
    </source>
</evidence>
<sequence length="1124" mass="122437">MQPFDLLDPLPAAGSTVVLEASAGTGKTYTLAGLVTRYVAEGVAKLDEMLLITFGRAASQELRERVREQLVLAERELGARLADPAHVLATDLLSRLGEGDTTEVETRRRRLRTALAGFDSATIATTHQFCQLVLRSLGVAGDSDAGVSLVDDLDDLITEVVDDLYLARFGKAADKPKLTRADALAIARAVAGNPHTELVPTDAPEGSPAAVRVQFARDVLDELERRKRRLGILGYDDLLTRLAAALEDEQAPARERMRNRWSIVMVDEFQDTDPVQWDVLDRAFNGHSTLVLIGDPKQAIYAFRGGDIDTYLRAAGTTEDKRTLGTNWRSDKALVDTLQVVLGSAALGHEEIVVRPVEAHHEERRLVREGHDAPFRLRVAGRALFGISPAKTIPIDILREHIARDLAGDIAALLADPSARWDGRPVRAGDIAVIVEKHADARVCREALATAGIPAVYTGDADIFSSEAAEDWLSLLRAMDQPHRSGLVRAAATTMFFGETAESLHRGGDELTDRIGNTLRAWADHLRERGAAAVFEAAQVAGMSERVLAWRGGERQMTDLAHLAEVLHETAHRERMGLPALLEWVTQECNGARRSTERSRRLDSDAAAVQIMTVWVSKGLQYPIVYLPFSFNRNVQDRELVLFHRDRRRCLDIGGKGGPGFAANAASGRAEMAGDDIRLTYVALTRAQSQVVAWWSPSWDEPNGGISRLLRGRRPDQQLVPDRVEPKHSEDEVKAIFDAWAARGGPVVEPAVVVEAPAPSPPELPDVLAVRSFTRRVDTDWRRTSYSALVRSAEQQVGGVGSEPAEGGKDDEAINPIPESAAGPEGDGAPGTDSAASSVDRVSASPTSPMAGLPAGAAFGSLVHAVLERTDPDAADLATELREHMHSEASYWAVTVPEDDLVEGLIPLHDTPLGPLADDLTLRRIPIRDRLRELDFEIPLAGGDLAGAEAGDLLLGEMAPLLLEHLDADDPMRAYANRLADPSLGGQTLRGYLSGSIDVVLRIPGPTGPRFVVVDYKTNRLGDPEGELSADDYLPARLDEAMLHSDYPLQALVYSVVLHRYLRWRLPGYHPEQHLGGVLYLYLRGMCGPETPRVNDVPAGVFSWKVPADLVVALSDLLDRSEQR</sequence>
<evidence type="ECO:0000256" key="15">
    <source>
        <dbReference type="HAMAP-Rule" id="MF_01485"/>
    </source>
</evidence>
<proteinExistence type="inferred from homology"/>
<dbReference type="GO" id="GO:0043138">
    <property type="term" value="F:3'-5' DNA helicase activity"/>
    <property type="evidence" value="ECO:0007669"/>
    <property type="project" value="UniProtKB-UniRule"/>
</dbReference>
<comment type="function">
    <text evidence="15">A helicase/nuclease that prepares dsDNA breaks (DSB) for recombinational DNA repair. Binds to DSBs and unwinds DNA via a highly rapid and processive ATP-dependent bidirectional helicase activity. Unwinds dsDNA until it encounters a Chi (crossover hotspot instigator) sequence from the 3' direction. Cuts ssDNA a few nucleotides 3' to the Chi site. The properties and activities of the enzyme are changed at Chi. The Chi-altered holoenzyme produces a long 3'-ssDNA overhang and facilitates RecA-binding to the ssDNA for homologous DNA recombination and repair. Holoenzyme degrades any linearized DNA that is unable to undergo homologous recombination. In the holoenzyme this subunit contributes ATPase, 3'-5' helicase, exonuclease activity and loads RecA onto ssDNA.</text>
</comment>
<dbReference type="Gene3D" id="3.40.50.300">
    <property type="entry name" value="P-loop containing nucleotide triphosphate hydrolases"/>
    <property type="match status" value="3"/>
</dbReference>
<comment type="miscellaneous">
    <text evidence="15">In the RecBCD complex, RecB has a slow 3'-5' helicase, an exonuclease activity and loads RecA onto ssDNA, RecD has a fast 5'-3' helicase activity, while RecC stimulates the ATPase and processivity of the RecB helicase and contributes to recognition of the Chi site.</text>
</comment>
<feature type="domain" description="UvrD-like helicase C-terminal" evidence="19">
    <location>
        <begin position="344"/>
        <end position="619"/>
    </location>
</feature>
<keyword evidence="21" id="KW-1185">Reference proteome</keyword>
<keyword evidence="4 15" id="KW-0227">DNA damage</keyword>
<comment type="subunit">
    <text evidence="15">Heterotrimer of RecB, RecC and RecD. All subunits contribute to DNA-binding. Interacts with RecA.</text>
</comment>
<keyword evidence="7 15" id="KW-0269">Exonuclease</keyword>
<evidence type="ECO:0000256" key="3">
    <source>
        <dbReference type="ARBA" id="ARBA00022741"/>
    </source>
</evidence>
<dbReference type="GO" id="GO:0005829">
    <property type="term" value="C:cytosol"/>
    <property type="evidence" value="ECO:0007669"/>
    <property type="project" value="TreeGrafter"/>
</dbReference>
<dbReference type="CDD" id="cd22352">
    <property type="entry name" value="RecB_C-like"/>
    <property type="match status" value="1"/>
</dbReference>